<name>A0A0A2UUA7_9BACI</name>
<dbReference type="EMBL" id="AVBG01000006">
    <property type="protein sequence ID" value="KGP91514.1"/>
    <property type="molecule type" value="Genomic_DNA"/>
</dbReference>
<comment type="caution">
    <text evidence="4">The sequence shown here is derived from an EMBL/GenBank/DDBJ whole genome shotgun (WGS) entry which is preliminary data.</text>
</comment>
<feature type="signal peptide" evidence="2">
    <location>
        <begin position="1"/>
        <end position="22"/>
    </location>
</feature>
<proteinExistence type="predicted"/>
<feature type="chain" id="PRO_5001995032" description="SbsA Ig-like domain-containing protein" evidence="2">
    <location>
        <begin position="23"/>
        <end position="497"/>
    </location>
</feature>
<evidence type="ECO:0000256" key="2">
    <source>
        <dbReference type="SAM" id="SignalP"/>
    </source>
</evidence>
<evidence type="ECO:0000313" key="5">
    <source>
        <dbReference type="Proteomes" id="UP000030153"/>
    </source>
</evidence>
<dbReference type="InterPro" id="IPR032812">
    <property type="entry name" value="SbsA_Ig"/>
</dbReference>
<evidence type="ECO:0000256" key="1">
    <source>
        <dbReference type="ARBA" id="ARBA00022729"/>
    </source>
</evidence>
<dbReference type="Proteomes" id="UP000030153">
    <property type="component" value="Unassembled WGS sequence"/>
</dbReference>
<keyword evidence="5" id="KW-1185">Reference proteome</keyword>
<reference evidence="4 5" key="1">
    <citation type="submission" date="2013-08" db="EMBL/GenBank/DDBJ databases">
        <title>Genome of Pontibacillus chungwhensis.</title>
        <authorList>
            <person name="Wang Q."/>
            <person name="Wang G."/>
        </authorList>
    </citation>
    <scope>NUCLEOTIDE SEQUENCE [LARGE SCALE GENOMIC DNA]</scope>
    <source>
        <strain evidence="4 5">BH030062</strain>
    </source>
</reference>
<organism evidence="4 5">
    <name type="scientific">Pontibacillus chungwhensis BH030062</name>
    <dbReference type="NCBI Taxonomy" id="1385513"/>
    <lineage>
        <taxon>Bacteria</taxon>
        <taxon>Bacillati</taxon>
        <taxon>Bacillota</taxon>
        <taxon>Bacilli</taxon>
        <taxon>Bacillales</taxon>
        <taxon>Bacillaceae</taxon>
        <taxon>Pontibacillus</taxon>
    </lineage>
</organism>
<dbReference type="eggNOG" id="COG4461">
    <property type="taxonomic scope" value="Bacteria"/>
</dbReference>
<evidence type="ECO:0000313" key="4">
    <source>
        <dbReference type="EMBL" id="KGP91514.1"/>
    </source>
</evidence>
<dbReference type="Pfam" id="PF13205">
    <property type="entry name" value="Big_5"/>
    <property type="match status" value="1"/>
</dbReference>
<dbReference type="STRING" id="1385513.N780_19795"/>
<gene>
    <name evidence="4" type="ORF">N780_19795</name>
</gene>
<protein>
    <recommendedName>
        <fullName evidence="3">SbsA Ig-like domain-containing protein</fullName>
    </recommendedName>
</protein>
<feature type="domain" description="SbsA Ig-like" evidence="3">
    <location>
        <begin position="30"/>
        <end position="119"/>
    </location>
</feature>
<dbReference type="OrthoDB" id="2086244at2"/>
<accession>A0A0A2UUA7</accession>
<evidence type="ECO:0000259" key="3">
    <source>
        <dbReference type="Pfam" id="PF13205"/>
    </source>
</evidence>
<sequence length="497" mass="55395">MATLLTLLTLMLQLPMESSAEAKDGEWKTKNDVQVNKTWTIEFNTSIESNEENKEFIYVTDESGNEINNDITIEENKITVAPPEGDYAKDTTYTLHIEEGVSSTSDIPSDKTVTMPFTTEASNQFEAGEWTRDVKYNDATLTVNKVTDQTFNFTLNAVSGAHSGKIEGTANIQGDEATFADDQGCLLTITNQGDTITIDQTDECSMYGGAGVVFSGDYTKGDTTDPTPRFVKVGLFTESENEEFKSLVGDHYSLFTDSFQVVTQEDVADDFGGEAYSGFVRGVVNSMNGIVVKSDNGEIYAATLGNVEAGDYMSESGVLYFTTDQDHTNHLPKTILKWKNNLANDENVYYMNDNGAAYFDEEFAQSLKTGKIKHVPFQIGDSMDDVKQLFGDKDEIGYNGSMVAFYDNLSFAYGHELNYETKDTIQVIYKTFKESTFTAEDVKSVLGPLTYEGVFQKEDAYVLRYDFTGPENEYKAFFYLEGESGDSYLDRMNIIKK</sequence>
<keyword evidence="1 2" id="KW-0732">Signal</keyword>
<dbReference type="AlphaFoldDB" id="A0A0A2UUA7"/>